<dbReference type="Proteomes" id="UP001642540">
    <property type="component" value="Unassembled WGS sequence"/>
</dbReference>
<protein>
    <submittedName>
        <fullName evidence="2">Uncharacterized protein</fullName>
    </submittedName>
</protein>
<keyword evidence="1" id="KW-0732">Signal</keyword>
<dbReference type="PROSITE" id="PS51257">
    <property type="entry name" value="PROKAR_LIPOPROTEIN"/>
    <property type="match status" value="1"/>
</dbReference>
<evidence type="ECO:0000313" key="2">
    <source>
        <dbReference type="EMBL" id="CAL8074077.1"/>
    </source>
</evidence>
<dbReference type="EMBL" id="CAXLJM020000007">
    <property type="protein sequence ID" value="CAL8074077.1"/>
    <property type="molecule type" value="Genomic_DNA"/>
</dbReference>
<gene>
    <name evidence="2" type="ORF">ODALV1_LOCUS2793</name>
</gene>
<accession>A0ABP1PSZ0</accession>
<feature type="chain" id="PRO_5045554930" evidence="1">
    <location>
        <begin position="24"/>
        <end position="156"/>
    </location>
</feature>
<sequence>MFMFSRKLVFLIIVMMLVFGGCSVKGLQCWECSGKDNVCDADHNGGTCDGETCLLQQVRDKQDYRKFCRGDVSDFIGCRQEGHSSRPVDHIRSATAIRTYATRIKTSGVGVLVVQKWFSIYYFYSLLVGDDIDLSELNIAHFNPDCPNVFSAVFIH</sequence>
<name>A0ABP1PSZ0_9HEXA</name>
<feature type="signal peptide" evidence="1">
    <location>
        <begin position="1"/>
        <end position="23"/>
    </location>
</feature>
<evidence type="ECO:0000256" key="1">
    <source>
        <dbReference type="SAM" id="SignalP"/>
    </source>
</evidence>
<keyword evidence="3" id="KW-1185">Reference proteome</keyword>
<organism evidence="2 3">
    <name type="scientific">Orchesella dallaii</name>
    <dbReference type="NCBI Taxonomy" id="48710"/>
    <lineage>
        <taxon>Eukaryota</taxon>
        <taxon>Metazoa</taxon>
        <taxon>Ecdysozoa</taxon>
        <taxon>Arthropoda</taxon>
        <taxon>Hexapoda</taxon>
        <taxon>Collembola</taxon>
        <taxon>Entomobryomorpha</taxon>
        <taxon>Entomobryoidea</taxon>
        <taxon>Orchesellidae</taxon>
        <taxon>Orchesellinae</taxon>
        <taxon>Orchesella</taxon>
    </lineage>
</organism>
<proteinExistence type="predicted"/>
<evidence type="ECO:0000313" key="3">
    <source>
        <dbReference type="Proteomes" id="UP001642540"/>
    </source>
</evidence>
<reference evidence="2 3" key="1">
    <citation type="submission" date="2024-08" db="EMBL/GenBank/DDBJ databases">
        <authorList>
            <person name="Cucini C."/>
            <person name="Frati F."/>
        </authorList>
    </citation>
    <scope>NUCLEOTIDE SEQUENCE [LARGE SCALE GENOMIC DNA]</scope>
</reference>
<comment type="caution">
    <text evidence="2">The sequence shown here is derived from an EMBL/GenBank/DDBJ whole genome shotgun (WGS) entry which is preliminary data.</text>
</comment>